<keyword evidence="2" id="KW-0560">Oxidoreductase</keyword>
<comment type="caution">
    <text evidence="4">The sequence shown here is derived from an EMBL/GenBank/DDBJ whole genome shotgun (WGS) entry which is preliminary data.</text>
</comment>
<evidence type="ECO:0000256" key="1">
    <source>
        <dbReference type="ARBA" id="ARBA00008072"/>
    </source>
</evidence>
<dbReference type="Proteomes" id="UP000652219">
    <property type="component" value="Unassembled WGS sequence"/>
</dbReference>
<comment type="similarity">
    <text evidence="1">Belongs to the zinc-containing alcohol dehydrogenase family.</text>
</comment>
<dbReference type="PANTHER" id="PTHR45348:SF2">
    <property type="entry name" value="ZINC-TYPE ALCOHOL DEHYDROGENASE-LIKE PROTEIN C2E1P3.01"/>
    <property type="match status" value="1"/>
</dbReference>
<dbReference type="InterPro" id="IPR036291">
    <property type="entry name" value="NAD(P)-bd_dom_sf"/>
</dbReference>
<dbReference type="InterPro" id="IPR013149">
    <property type="entry name" value="ADH-like_C"/>
</dbReference>
<dbReference type="Pfam" id="PF00107">
    <property type="entry name" value="ADH_zinc_N"/>
    <property type="match status" value="1"/>
</dbReference>
<organism evidence="4 5">
    <name type="scientific">Colletotrichum sojae</name>
    <dbReference type="NCBI Taxonomy" id="2175907"/>
    <lineage>
        <taxon>Eukaryota</taxon>
        <taxon>Fungi</taxon>
        <taxon>Dikarya</taxon>
        <taxon>Ascomycota</taxon>
        <taxon>Pezizomycotina</taxon>
        <taxon>Sordariomycetes</taxon>
        <taxon>Hypocreomycetidae</taxon>
        <taxon>Glomerellales</taxon>
        <taxon>Glomerellaceae</taxon>
        <taxon>Colletotrichum</taxon>
        <taxon>Colletotrichum orchidearum species complex</taxon>
    </lineage>
</organism>
<dbReference type="PANTHER" id="PTHR45348">
    <property type="entry name" value="HYPOTHETICAL OXIDOREDUCTASE (EUROFUNG)"/>
    <property type="match status" value="1"/>
</dbReference>
<evidence type="ECO:0000313" key="4">
    <source>
        <dbReference type="EMBL" id="KAF6786156.1"/>
    </source>
</evidence>
<dbReference type="SMART" id="SM00829">
    <property type="entry name" value="PKS_ER"/>
    <property type="match status" value="1"/>
</dbReference>
<dbReference type="InterPro" id="IPR020843">
    <property type="entry name" value="ER"/>
</dbReference>
<dbReference type="Gene3D" id="3.40.50.720">
    <property type="entry name" value="NAD(P)-binding Rossmann-like Domain"/>
    <property type="match status" value="1"/>
</dbReference>
<proteinExistence type="inferred from homology"/>
<feature type="domain" description="Enoyl reductase (ER)" evidence="3">
    <location>
        <begin position="34"/>
        <end position="364"/>
    </location>
</feature>
<dbReference type="Pfam" id="PF08240">
    <property type="entry name" value="ADH_N"/>
    <property type="match status" value="1"/>
</dbReference>
<dbReference type="InterPro" id="IPR013154">
    <property type="entry name" value="ADH-like_N"/>
</dbReference>
<sequence>MSGTMRALVTQGDKTAKVQEVRPSIGIPAVPARTAITDLEPQIPVPKPNAGEILVKVSYVAQNPTDWKSTAAQEAGRIVGCDFAGTVADANGSSLKQGQRVAGWVFGCNNDPPRGAFAEYLVTESSLVFPVPDSVTDAQASVISLAVATVLQALIQRLALPSPVSPATSTIPILINGGTSSVGLYAVQIAKKSGLHVIATGSKKNHELLKSLGADVVIDYRDADWVEQVKKAANNGLKYAFDCISEVDTTKAVVQTISSEGGHVMCILPRKADEVSAPSYVKVESTLAYTVFGKPLKYGPFDNLTGDRSGDKKFWEEYLKLLPKWLEEGYLKPNPQREFGGLEDIPKGFDLQEKGGVSAEKLVYKIA</sequence>
<accession>A0A8H6MHR4</accession>
<keyword evidence="5" id="KW-1185">Reference proteome</keyword>
<dbReference type="SUPFAM" id="SSF50129">
    <property type="entry name" value="GroES-like"/>
    <property type="match status" value="1"/>
</dbReference>
<evidence type="ECO:0000259" key="3">
    <source>
        <dbReference type="SMART" id="SM00829"/>
    </source>
</evidence>
<dbReference type="GO" id="GO:0016651">
    <property type="term" value="F:oxidoreductase activity, acting on NAD(P)H"/>
    <property type="evidence" value="ECO:0007669"/>
    <property type="project" value="InterPro"/>
</dbReference>
<reference evidence="4 5" key="1">
    <citation type="journal article" date="2020" name="Phytopathology">
        <title>Genome Sequence Resources of Colletotrichum truncatum, C. plurivorum, C. musicola, and C. sojae: Four Species Pathogenic to Soybean (Glycine max).</title>
        <authorList>
            <person name="Rogerio F."/>
            <person name="Boufleur T.R."/>
            <person name="Ciampi-Guillardi M."/>
            <person name="Sukno S.A."/>
            <person name="Thon M.R."/>
            <person name="Massola Junior N.S."/>
            <person name="Baroncelli R."/>
        </authorList>
    </citation>
    <scope>NUCLEOTIDE SEQUENCE [LARGE SCALE GENOMIC DNA]</scope>
    <source>
        <strain evidence="4 5">LFN0009</strain>
    </source>
</reference>
<dbReference type="InterPro" id="IPR047122">
    <property type="entry name" value="Trans-enoyl_RdTase-like"/>
</dbReference>
<dbReference type="InterPro" id="IPR011032">
    <property type="entry name" value="GroES-like_sf"/>
</dbReference>
<dbReference type="EMBL" id="WIGN01000657">
    <property type="protein sequence ID" value="KAF6786156.1"/>
    <property type="molecule type" value="Genomic_DNA"/>
</dbReference>
<evidence type="ECO:0000313" key="5">
    <source>
        <dbReference type="Proteomes" id="UP000652219"/>
    </source>
</evidence>
<dbReference type="AlphaFoldDB" id="A0A8H6MHR4"/>
<dbReference type="Gene3D" id="3.90.180.10">
    <property type="entry name" value="Medium-chain alcohol dehydrogenases, catalytic domain"/>
    <property type="match status" value="1"/>
</dbReference>
<gene>
    <name evidence="4" type="ORF">CSOJ01_15472</name>
</gene>
<dbReference type="CDD" id="cd08249">
    <property type="entry name" value="enoyl_reductase_like"/>
    <property type="match status" value="1"/>
</dbReference>
<evidence type="ECO:0000256" key="2">
    <source>
        <dbReference type="ARBA" id="ARBA00023002"/>
    </source>
</evidence>
<name>A0A8H6MHR4_9PEZI</name>
<protein>
    <submittedName>
        <fullName evidence="4">Zinc-binding oxidoreductase</fullName>
    </submittedName>
</protein>
<dbReference type="SUPFAM" id="SSF51735">
    <property type="entry name" value="NAD(P)-binding Rossmann-fold domains"/>
    <property type="match status" value="1"/>
</dbReference>